<organism evidence="2 3">
    <name type="scientific">Brassica carinata</name>
    <name type="common">Ethiopian mustard</name>
    <name type="synonym">Abyssinian cabbage</name>
    <dbReference type="NCBI Taxonomy" id="52824"/>
    <lineage>
        <taxon>Eukaryota</taxon>
        <taxon>Viridiplantae</taxon>
        <taxon>Streptophyta</taxon>
        <taxon>Embryophyta</taxon>
        <taxon>Tracheophyta</taxon>
        <taxon>Spermatophyta</taxon>
        <taxon>Magnoliopsida</taxon>
        <taxon>eudicotyledons</taxon>
        <taxon>Gunneridae</taxon>
        <taxon>Pentapetalae</taxon>
        <taxon>rosids</taxon>
        <taxon>malvids</taxon>
        <taxon>Brassicales</taxon>
        <taxon>Brassicaceae</taxon>
        <taxon>Brassiceae</taxon>
        <taxon>Brassica</taxon>
    </lineage>
</organism>
<accession>A0A8X8B088</accession>
<name>A0A8X8B088_BRACI</name>
<proteinExistence type="predicted"/>
<evidence type="ECO:0000313" key="2">
    <source>
        <dbReference type="EMBL" id="KAG2316152.1"/>
    </source>
</evidence>
<keyword evidence="3" id="KW-1185">Reference proteome</keyword>
<dbReference type="Proteomes" id="UP000886595">
    <property type="component" value="Unassembled WGS sequence"/>
</dbReference>
<feature type="region of interest" description="Disordered" evidence="1">
    <location>
        <begin position="107"/>
        <end position="128"/>
    </location>
</feature>
<evidence type="ECO:0000313" key="3">
    <source>
        <dbReference type="Proteomes" id="UP000886595"/>
    </source>
</evidence>
<reference evidence="2 3" key="1">
    <citation type="submission" date="2020-02" db="EMBL/GenBank/DDBJ databases">
        <authorList>
            <person name="Ma Q."/>
            <person name="Huang Y."/>
            <person name="Song X."/>
            <person name="Pei D."/>
        </authorList>
    </citation>
    <scope>NUCLEOTIDE SEQUENCE [LARGE SCALE GENOMIC DNA]</scope>
    <source>
        <strain evidence="2">Sxm20200214</strain>
        <tissue evidence="2">Leaf</tissue>
    </source>
</reference>
<gene>
    <name evidence="2" type="ORF">Bca52824_019274</name>
</gene>
<protein>
    <submittedName>
        <fullName evidence="2">Uncharacterized protein</fullName>
    </submittedName>
</protein>
<dbReference type="PANTHER" id="PTHR31580:SF49">
    <property type="entry name" value="FILAMENT-LIKE PLANT PROTEIN 3"/>
    <property type="match status" value="1"/>
</dbReference>
<comment type="caution">
    <text evidence="2">The sequence shown here is derived from an EMBL/GenBank/DDBJ whole genome shotgun (WGS) entry which is preliminary data.</text>
</comment>
<dbReference type="PANTHER" id="PTHR31580">
    <property type="entry name" value="FILAMENT-LIKE PLANT PROTEIN 4"/>
    <property type="match status" value="1"/>
</dbReference>
<dbReference type="AlphaFoldDB" id="A0A8X8B088"/>
<sequence>MDRRSWLWRKSFENSHGETESTGSLSSHSERFSDDQNVIETTRRLAVLLCQRRRRDNDDVQILMERLSAALLNVSLKDDLAKVEKEAAVLKQQLSASVSKELSFEATTALKSRRSRSPPESAPSVDIGVMDDFLRDGEASCSTAF</sequence>
<evidence type="ECO:0000256" key="1">
    <source>
        <dbReference type="SAM" id="MobiDB-lite"/>
    </source>
</evidence>
<dbReference type="EMBL" id="JAAMPC010000004">
    <property type="protein sequence ID" value="KAG2316152.1"/>
    <property type="molecule type" value="Genomic_DNA"/>
</dbReference>